<gene>
    <name evidence="3" type="ORF">HOLleu_41271</name>
</gene>
<organism evidence="3 4">
    <name type="scientific">Holothuria leucospilota</name>
    <name type="common">Black long sea cucumber</name>
    <name type="synonym">Mertensiothuria leucospilota</name>
    <dbReference type="NCBI Taxonomy" id="206669"/>
    <lineage>
        <taxon>Eukaryota</taxon>
        <taxon>Metazoa</taxon>
        <taxon>Echinodermata</taxon>
        <taxon>Eleutherozoa</taxon>
        <taxon>Echinozoa</taxon>
        <taxon>Holothuroidea</taxon>
        <taxon>Aspidochirotacea</taxon>
        <taxon>Aspidochirotida</taxon>
        <taxon>Holothuriidae</taxon>
        <taxon>Holothuria</taxon>
    </lineage>
</organism>
<dbReference type="GO" id="GO:0005576">
    <property type="term" value="C:extracellular region"/>
    <property type="evidence" value="ECO:0007669"/>
    <property type="project" value="InterPro"/>
</dbReference>
<dbReference type="SMART" id="SM00217">
    <property type="entry name" value="WAP"/>
    <property type="match status" value="1"/>
</dbReference>
<dbReference type="Proteomes" id="UP001152320">
    <property type="component" value="Chromosome 23"/>
</dbReference>
<proteinExistence type="predicted"/>
<protein>
    <recommendedName>
        <fullName evidence="2">WAP domain-containing protein</fullName>
    </recommendedName>
</protein>
<dbReference type="EMBL" id="JAIZAY010000023">
    <property type="protein sequence ID" value="KAJ8019617.1"/>
    <property type="molecule type" value="Genomic_DNA"/>
</dbReference>
<evidence type="ECO:0000256" key="1">
    <source>
        <dbReference type="SAM" id="SignalP"/>
    </source>
</evidence>
<comment type="caution">
    <text evidence="3">The sequence shown here is derived from an EMBL/GenBank/DDBJ whole genome shotgun (WGS) entry which is preliminary data.</text>
</comment>
<dbReference type="Pfam" id="PF00095">
    <property type="entry name" value="WAP"/>
    <property type="match status" value="1"/>
</dbReference>
<dbReference type="PROSITE" id="PS51390">
    <property type="entry name" value="WAP"/>
    <property type="match status" value="1"/>
</dbReference>
<feature type="signal peptide" evidence="1">
    <location>
        <begin position="1"/>
        <end position="21"/>
    </location>
</feature>
<accession>A0A9Q0YGA2</accession>
<dbReference type="InterPro" id="IPR008197">
    <property type="entry name" value="WAP_dom"/>
</dbReference>
<feature type="domain" description="WAP" evidence="2">
    <location>
        <begin position="20"/>
        <end position="71"/>
    </location>
</feature>
<dbReference type="SUPFAM" id="SSF57256">
    <property type="entry name" value="Elafin-like"/>
    <property type="match status" value="1"/>
</dbReference>
<dbReference type="Gene3D" id="4.10.75.10">
    <property type="entry name" value="Elafin-like"/>
    <property type="match status" value="1"/>
</dbReference>
<feature type="chain" id="PRO_5040400065" description="WAP domain-containing protein" evidence="1">
    <location>
        <begin position="22"/>
        <end position="138"/>
    </location>
</feature>
<reference evidence="3" key="1">
    <citation type="submission" date="2021-10" db="EMBL/GenBank/DDBJ databases">
        <title>Tropical sea cucumber genome reveals ecological adaptation and Cuvierian tubules defense mechanism.</title>
        <authorList>
            <person name="Chen T."/>
        </authorList>
    </citation>
    <scope>NUCLEOTIDE SEQUENCE</scope>
    <source>
        <strain evidence="3">Nanhai2018</strain>
        <tissue evidence="3">Muscle</tissue>
    </source>
</reference>
<dbReference type="GO" id="GO:0030414">
    <property type="term" value="F:peptidase inhibitor activity"/>
    <property type="evidence" value="ECO:0007669"/>
    <property type="project" value="InterPro"/>
</dbReference>
<evidence type="ECO:0000313" key="3">
    <source>
        <dbReference type="EMBL" id="KAJ8019617.1"/>
    </source>
</evidence>
<dbReference type="InterPro" id="IPR036645">
    <property type="entry name" value="Elafin-like_sf"/>
</dbReference>
<evidence type="ECO:0000313" key="4">
    <source>
        <dbReference type="Proteomes" id="UP001152320"/>
    </source>
</evidence>
<evidence type="ECO:0000259" key="2">
    <source>
        <dbReference type="PROSITE" id="PS51390"/>
    </source>
</evidence>
<keyword evidence="1" id="KW-0732">Signal</keyword>
<dbReference type="AlphaFoldDB" id="A0A9Q0YGA2"/>
<name>A0A9Q0YGA2_HOLLE</name>
<keyword evidence="4" id="KW-1185">Reference proteome</keyword>
<sequence length="138" mass="14619">MKISLFIVTILLWLTTTSTSAKRVGRCPPRPLRLCPLGGEDGVIGCKSDADCKGLEICCPDVCKNVCKNPVFDSQCAHVLCVIPNCSPPYVIDHEGPGCCPTCKLDCTGVTCLTCPEGLVEVYIPGATCCPQCKIPAS</sequence>